<keyword evidence="7 10" id="KW-0472">Membrane</keyword>
<feature type="compositionally biased region" description="Basic and acidic residues" evidence="9">
    <location>
        <begin position="14"/>
        <end position="25"/>
    </location>
</feature>
<evidence type="ECO:0000256" key="6">
    <source>
        <dbReference type="ARBA" id="ARBA00023034"/>
    </source>
</evidence>
<proteinExistence type="predicted"/>
<evidence type="ECO:0000256" key="5">
    <source>
        <dbReference type="ARBA" id="ARBA00022989"/>
    </source>
</evidence>
<protein>
    <recommendedName>
        <fullName evidence="11">t-SNARE coiled-coil homology domain-containing protein</fullName>
    </recommendedName>
</protein>
<evidence type="ECO:0000313" key="13">
    <source>
        <dbReference type="Proteomes" id="UP001295423"/>
    </source>
</evidence>
<accession>A0AAD2FVZ7</accession>
<feature type="transmembrane region" description="Helical" evidence="10">
    <location>
        <begin position="100"/>
        <end position="118"/>
    </location>
</feature>
<reference evidence="12" key="1">
    <citation type="submission" date="2023-08" db="EMBL/GenBank/DDBJ databases">
        <authorList>
            <person name="Audoor S."/>
            <person name="Bilcke G."/>
        </authorList>
    </citation>
    <scope>NUCLEOTIDE SEQUENCE</scope>
</reference>
<keyword evidence="6" id="KW-0333">Golgi apparatus</keyword>
<evidence type="ECO:0000256" key="7">
    <source>
        <dbReference type="ARBA" id="ARBA00023136"/>
    </source>
</evidence>
<keyword evidence="5 10" id="KW-1133">Transmembrane helix</keyword>
<dbReference type="PROSITE" id="PS50192">
    <property type="entry name" value="T_SNARE"/>
    <property type="match status" value="1"/>
</dbReference>
<evidence type="ECO:0000256" key="9">
    <source>
        <dbReference type="SAM" id="MobiDB-lite"/>
    </source>
</evidence>
<dbReference type="Gene3D" id="1.20.5.110">
    <property type="match status" value="1"/>
</dbReference>
<feature type="compositionally biased region" description="Gly residues" evidence="9">
    <location>
        <begin position="1"/>
        <end position="13"/>
    </location>
</feature>
<evidence type="ECO:0000259" key="11">
    <source>
        <dbReference type="PROSITE" id="PS50192"/>
    </source>
</evidence>
<dbReference type="CDD" id="cd15853">
    <property type="entry name" value="SNARE_Bet1"/>
    <property type="match status" value="1"/>
</dbReference>
<dbReference type="Proteomes" id="UP001295423">
    <property type="component" value="Unassembled WGS sequence"/>
</dbReference>
<evidence type="ECO:0000256" key="2">
    <source>
        <dbReference type="ARBA" id="ARBA00022448"/>
    </source>
</evidence>
<feature type="domain" description="T-SNARE coiled-coil homology" evidence="11">
    <location>
        <begin position="29"/>
        <end position="91"/>
    </location>
</feature>
<dbReference type="InterPro" id="IPR000727">
    <property type="entry name" value="T_SNARE_dom"/>
</dbReference>
<dbReference type="GO" id="GO:0000139">
    <property type="term" value="C:Golgi membrane"/>
    <property type="evidence" value="ECO:0007669"/>
    <property type="project" value="UniProtKB-SubCell"/>
</dbReference>
<dbReference type="SUPFAM" id="SSF58038">
    <property type="entry name" value="SNARE fusion complex"/>
    <property type="match status" value="1"/>
</dbReference>
<gene>
    <name evidence="12" type="ORF">CYCCA115_LOCUS14925</name>
</gene>
<sequence>MYGRSGGGAYGRRGGGDLEGGRHNDTNAGILEQQNNERINELSEQVNRLKGLTIDIGNEVSEQNRLLENMGDGFQNAKDMLQGSLVRIGTMLESGGAKHMCYMVGFVVLVIVFLYWVMTHKGTSGA</sequence>
<evidence type="ECO:0000256" key="4">
    <source>
        <dbReference type="ARBA" id="ARBA00022927"/>
    </source>
</evidence>
<dbReference type="InterPro" id="IPR039899">
    <property type="entry name" value="BET1_SNARE"/>
</dbReference>
<evidence type="ECO:0000256" key="8">
    <source>
        <dbReference type="ARBA" id="ARBA00046280"/>
    </source>
</evidence>
<dbReference type="EMBL" id="CAKOGP040001869">
    <property type="protein sequence ID" value="CAJ1954333.1"/>
    <property type="molecule type" value="Genomic_DNA"/>
</dbReference>
<keyword evidence="2" id="KW-0813">Transport</keyword>
<keyword evidence="3 10" id="KW-0812">Transmembrane</keyword>
<dbReference type="AlphaFoldDB" id="A0AAD2FVZ7"/>
<feature type="region of interest" description="Disordered" evidence="9">
    <location>
        <begin position="1"/>
        <end position="35"/>
    </location>
</feature>
<dbReference type="PANTHER" id="PTHR12791">
    <property type="entry name" value="GOLGI SNARE BET1-RELATED"/>
    <property type="match status" value="1"/>
</dbReference>
<evidence type="ECO:0000256" key="1">
    <source>
        <dbReference type="ARBA" id="ARBA00004394"/>
    </source>
</evidence>
<organism evidence="12 13">
    <name type="scientific">Cylindrotheca closterium</name>
    <dbReference type="NCBI Taxonomy" id="2856"/>
    <lineage>
        <taxon>Eukaryota</taxon>
        <taxon>Sar</taxon>
        <taxon>Stramenopiles</taxon>
        <taxon>Ochrophyta</taxon>
        <taxon>Bacillariophyta</taxon>
        <taxon>Bacillariophyceae</taxon>
        <taxon>Bacillariophycidae</taxon>
        <taxon>Bacillariales</taxon>
        <taxon>Bacillariaceae</taxon>
        <taxon>Cylindrotheca</taxon>
    </lineage>
</organism>
<comment type="subcellular location">
    <subcellularLocation>
        <location evidence="8">Endomembrane system</location>
        <topology evidence="8">Single-pass type IV membrane protein</topology>
    </subcellularLocation>
    <subcellularLocation>
        <location evidence="1">Golgi apparatus membrane</location>
    </subcellularLocation>
</comment>
<evidence type="ECO:0000313" key="12">
    <source>
        <dbReference type="EMBL" id="CAJ1954333.1"/>
    </source>
</evidence>
<keyword evidence="13" id="KW-1185">Reference proteome</keyword>
<name>A0AAD2FVZ7_9STRA</name>
<evidence type="ECO:0000256" key="3">
    <source>
        <dbReference type="ARBA" id="ARBA00022692"/>
    </source>
</evidence>
<dbReference type="SMART" id="SM00397">
    <property type="entry name" value="t_SNARE"/>
    <property type="match status" value="1"/>
</dbReference>
<evidence type="ECO:0000256" key="10">
    <source>
        <dbReference type="SAM" id="Phobius"/>
    </source>
</evidence>
<keyword evidence="4" id="KW-0653">Protein transport</keyword>
<dbReference type="GO" id="GO:0015031">
    <property type="term" value="P:protein transport"/>
    <property type="evidence" value="ECO:0007669"/>
    <property type="project" value="UniProtKB-KW"/>
</dbReference>
<comment type="caution">
    <text evidence="12">The sequence shown here is derived from an EMBL/GenBank/DDBJ whole genome shotgun (WGS) entry which is preliminary data.</text>
</comment>